<organism evidence="2 3">
    <name type="scientific">Mariniflexile aquimaris</name>
    <dbReference type="NCBI Taxonomy" id="881009"/>
    <lineage>
        <taxon>Bacteria</taxon>
        <taxon>Pseudomonadati</taxon>
        <taxon>Bacteroidota</taxon>
        <taxon>Flavobacteriia</taxon>
        <taxon>Flavobacteriales</taxon>
        <taxon>Flavobacteriaceae</taxon>
        <taxon>Mariniflexile</taxon>
    </lineage>
</organism>
<evidence type="ECO:0000313" key="3">
    <source>
        <dbReference type="Proteomes" id="UP001597011"/>
    </source>
</evidence>
<dbReference type="RefSeq" id="WP_379938687.1">
    <property type="nucleotide sequence ID" value="NZ_JBHTIB010000002.1"/>
</dbReference>
<proteinExistence type="predicted"/>
<comment type="caution">
    <text evidence="2">The sequence shown here is derived from an EMBL/GenBank/DDBJ whole genome shotgun (WGS) entry which is preliminary data.</text>
</comment>
<gene>
    <name evidence="2" type="ORF">ACFQ0I_01450</name>
</gene>
<dbReference type="Proteomes" id="UP001597011">
    <property type="component" value="Unassembled WGS sequence"/>
</dbReference>
<feature type="domain" description="HEPN" evidence="1">
    <location>
        <begin position="11"/>
        <end position="80"/>
    </location>
</feature>
<dbReference type="EMBL" id="JBHTIB010000002">
    <property type="protein sequence ID" value="MFD0834413.1"/>
    <property type="molecule type" value="Genomic_DNA"/>
</dbReference>
<dbReference type="InterPro" id="IPR007842">
    <property type="entry name" value="HEPN_dom"/>
</dbReference>
<evidence type="ECO:0000313" key="2">
    <source>
        <dbReference type="EMBL" id="MFD0834413.1"/>
    </source>
</evidence>
<name>A0ABW3BP12_9FLAO</name>
<reference evidence="3" key="1">
    <citation type="journal article" date="2019" name="Int. J. Syst. Evol. Microbiol.">
        <title>The Global Catalogue of Microorganisms (GCM) 10K type strain sequencing project: providing services to taxonomists for standard genome sequencing and annotation.</title>
        <authorList>
            <consortium name="The Broad Institute Genomics Platform"/>
            <consortium name="The Broad Institute Genome Sequencing Center for Infectious Disease"/>
            <person name="Wu L."/>
            <person name="Ma J."/>
        </authorList>
    </citation>
    <scope>NUCLEOTIDE SEQUENCE [LARGE SCALE GENOMIC DNA]</scope>
    <source>
        <strain evidence="3">CCUG 60529</strain>
    </source>
</reference>
<sequence length="124" mass="14377">MENDSNKFLLNAAQKLNQANKELYKPKEDIVSFLVCKNSQFAIENYLKGYLLKNDVDPSEFKTITSLYEQCKLINKEFEKVNLTEFDCKSVDTELRFCNDVSKVSNCYSIADSLDTLLRQQKII</sequence>
<accession>A0ABW3BP12</accession>
<protein>
    <submittedName>
        <fullName evidence="2">HEPN domain-containing protein</fullName>
    </submittedName>
</protein>
<dbReference type="Gene3D" id="1.20.120.330">
    <property type="entry name" value="Nucleotidyltransferases domain 2"/>
    <property type="match status" value="1"/>
</dbReference>
<keyword evidence="3" id="KW-1185">Reference proteome</keyword>
<evidence type="ECO:0000259" key="1">
    <source>
        <dbReference type="Pfam" id="PF05168"/>
    </source>
</evidence>
<dbReference type="Pfam" id="PF05168">
    <property type="entry name" value="HEPN"/>
    <property type="match status" value="1"/>
</dbReference>